<dbReference type="Pfam" id="PF10114">
    <property type="entry name" value="PocR"/>
    <property type="match status" value="1"/>
</dbReference>
<dbReference type="Pfam" id="PF12833">
    <property type="entry name" value="HTH_18"/>
    <property type="match status" value="1"/>
</dbReference>
<dbReference type="GO" id="GO:0043565">
    <property type="term" value="F:sequence-specific DNA binding"/>
    <property type="evidence" value="ECO:0007669"/>
    <property type="project" value="InterPro"/>
</dbReference>
<evidence type="ECO:0000313" key="5">
    <source>
        <dbReference type="EMBL" id="CDC71146.1"/>
    </source>
</evidence>
<keyword evidence="2" id="KW-0238">DNA-binding</keyword>
<name>R6TT98_9BACT</name>
<proteinExistence type="predicted"/>
<dbReference type="InterPro" id="IPR020449">
    <property type="entry name" value="Tscrpt_reg_AraC-type_HTH"/>
</dbReference>
<gene>
    <name evidence="5" type="ORF">BN580_00822</name>
    <name evidence="6" type="ORF">MR241_08880</name>
</gene>
<dbReference type="PANTHER" id="PTHR43280:SF28">
    <property type="entry name" value="HTH-TYPE TRANSCRIPTIONAL ACTIVATOR RHAS"/>
    <property type="match status" value="1"/>
</dbReference>
<evidence type="ECO:0000313" key="6">
    <source>
        <dbReference type="EMBL" id="MCI5756388.1"/>
    </source>
</evidence>
<evidence type="ECO:0000256" key="2">
    <source>
        <dbReference type="ARBA" id="ARBA00023125"/>
    </source>
</evidence>
<dbReference type="PROSITE" id="PS01124">
    <property type="entry name" value="HTH_ARAC_FAMILY_2"/>
    <property type="match status" value="1"/>
</dbReference>
<protein>
    <submittedName>
        <fullName evidence="6">PocR ligand-binding domain-containing protein</fullName>
    </submittedName>
</protein>
<dbReference type="Proteomes" id="UP001139365">
    <property type="component" value="Unassembled WGS sequence"/>
</dbReference>
<dbReference type="GO" id="GO:0003700">
    <property type="term" value="F:DNA-binding transcription factor activity"/>
    <property type="evidence" value="ECO:0007669"/>
    <property type="project" value="InterPro"/>
</dbReference>
<dbReference type="EMBL" id="JALEMU010000147">
    <property type="protein sequence ID" value="MCI5756388.1"/>
    <property type="molecule type" value="Genomic_DNA"/>
</dbReference>
<dbReference type="PANTHER" id="PTHR43280">
    <property type="entry name" value="ARAC-FAMILY TRANSCRIPTIONAL REGULATOR"/>
    <property type="match status" value="1"/>
</dbReference>
<dbReference type="Gene3D" id="1.10.10.60">
    <property type="entry name" value="Homeodomain-like"/>
    <property type="match status" value="1"/>
</dbReference>
<reference evidence="5" key="1">
    <citation type="submission" date="2012-11" db="EMBL/GenBank/DDBJ databases">
        <title>Dependencies among metagenomic species, viruses, plasmids and units of genetic variation.</title>
        <authorList>
            <person name="Nielsen H.B."/>
            <person name="Almeida M."/>
            <person name="Juncker A.S."/>
            <person name="Rasmussen S."/>
            <person name="Li J."/>
            <person name="Sunagawa S."/>
            <person name="Plichta D."/>
            <person name="Gautier L."/>
            <person name="Le Chatelier E."/>
            <person name="Peletier E."/>
            <person name="Bonde I."/>
            <person name="Nielsen T."/>
            <person name="Manichanh C."/>
            <person name="Arumugam M."/>
            <person name="Batto J."/>
            <person name="Santos M.B.Q.D."/>
            <person name="Blom N."/>
            <person name="Borruel N."/>
            <person name="Burgdorf K.S."/>
            <person name="Boumezbeur F."/>
            <person name="Casellas F."/>
            <person name="Dore J."/>
            <person name="Guarner F."/>
            <person name="Hansen T."/>
            <person name="Hildebrand F."/>
            <person name="Kaas R.S."/>
            <person name="Kennedy S."/>
            <person name="Kristiansen K."/>
            <person name="Kultima J.R."/>
            <person name="Leonard P."/>
            <person name="Levenez F."/>
            <person name="Lund O."/>
            <person name="Moumen B."/>
            <person name="Le Paslier D."/>
            <person name="Pons N."/>
            <person name="Pedersen O."/>
            <person name="Prifti E."/>
            <person name="Qin J."/>
            <person name="Raes J."/>
            <person name="Tap J."/>
            <person name="Tims S."/>
            <person name="Ussery D.W."/>
            <person name="Yamada T."/>
            <person name="MetaHit consortium"/>
            <person name="Renault P."/>
            <person name="Sicheritz-Ponten T."/>
            <person name="Bork P."/>
            <person name="Wang J."/>
            <person name="Brunak S."/>
            <person name="Ehrlich S.D."/>
        </authorList>
    </citation>
    <scope>NUCLEOTIDE SEQUENCE [LARGE SCALE GENOMIC DNA]</scope>
</reference>
<evidence type="ECO:0000256" key="1">
    <source>
        <dbReference type="ARBA" id="ARBA00023015"/>
    </source>
</evidence>
<dbReference type="SMART" id="SM00342">
    <property type="entry name" value="HTH_ARAC"/>
    <property type="match status" value="1"/>
</dbReference>
<accession>R6TT98</accession>
<dbReference type="STRING" id="1263015.BN580_00822"/>
<evidence type="ECO:0000313" key="7">
    <source>
        <dbReference type="Proteomes" id="UP000017938"/>
    </source>
</evidence>
<sequence length="270" mass="30249">MKQPDIPDLLRRLHDATGFRISIHDREMHEIAAYPENHLAFCRILHANENSARICFKSDADAFRCADGKKGLHIYKCPFGLFEAVCPLYRYGAPVGYLMMGQVTESNADAADAARRAGEFCPDRDALSEAARSIPHVSHEMMRAYADIMSVFADYMTVSNLINVKTAELPARIYDFLLTHFAEKITLERLSGEFLCSRTHILETFRAKYGCTVSDALNGIRLKNADKLLSESDMPVKNIAAECGFTDAGYFSRVYAKSRGMTPTEARNRG</sequence>
<organism evidence="5 7">
    <name type="scientific">Candidatus Colimorpha enterica</name>
    <dbReference type="NCBI Taxonomy" id="3083063"/>
    <lineage>
        <taxon>Bacteria</taxon>
        <taxon>Pseudomonadati</taxon>
        <taxon>Bacteroidota</taxon>
        <taxon>Bacteroidia</taxon>
        <taxon>Bacteroidales</taxon>
        <taxon>Candidatus Colimorpha</taxon>
    </lineage>
</organism>
<dbReference type="InterPro" id="IPR018771">
    <property type="entry name" value="PocR_dom"/>
</dbReference>
<evidence type="ECO:0000259" key="4">
    <source>
        <dbReference type="PROSITE" id="PS01124"/>
    </source>
</evidence>
<evidence type="ECO:0000256" key="3">
    <source>
        <dbReference type="ARBA" id="ARBA00023163"/>
    </source>
</evidence>
<feature type="domain" description="HTH araC/xylS-type" evidence="4">
    <location>
        <begin position="171"/>
        <end position="269"/>
    </location>
</feature>
<keyword evidence="3" id="KW-0804">Transcription</keyword>
<dbReference type="InterPro" id="IPR018060">
    <property type="entry name" value="HTH_AraC"/>
</dbReference>
<dbReference type="PRINTS" id="PR00032">
    <property type="entry name" value="HTHARAC"/>
</dbReference>
<dbReference type="InterPro" id="IPR009057">
    <property type="entry name" value="Homeodomain-like_sf"/>
</dbReference>
<dbReference type="EMBL" id="CBFW010000062">
    <property type="protein sequence ID" value="CDC71146.1"/>
    <property type="molecule type" value="Genomic_DNA"/>
</dbReference>
<dbReference type="Proteomes" id="UP000017938">
    <property type="component" value="Unassembled WGS sequence"/>
</dbReference>
<evidence type="ECO:0000313" key="8">
    <source>
        <dbReference type="Proteomes" id="UP001139365"/>
    </source>
</evidence>
<dbReference type="AlphaFoldDB" id="R6TT98"/>
<reference evidence="6 8" key="2">
    <citation type="submission" date="2022-03" db="EMBL/GenBank/DDBJ databases">
        <title>Metagenome-assembled genomes from swine fecal metagenomes.</title>
        <authorList>
            <person name="Holman D.B."/>
            <person name="Kommadath A."/>
        </authorList>
    </citation>
    <scope>NUCLEOTIDE SEQUENCE [LARGE SCALE GENOMIC DNA]</scope>
    <source>
        <strain evidence="6">SUG147</strain>
    </source>
</reference>
<dbReference type="SUPFAM" id="SSF46689">
    <property type="entry name" value="Homeodomain-like"/>
    <property type="match status" value="1"/>
</dbReference>
<keyword evidence="1" id="KW-0805">Transcription regulation</keyword>
<comment type="caution">
    <text evidence="5">The sequence shown here is derived from an EMBL/GenBank/DDBJ whole genome shotgun (WGS) entry which is preliminary data.</text>
</comment>